<dbReference type="AlphaFoldDB" id="A0A9W4X6V9"/>
<dbReference type="Proteomes" id="UP001153678">
    <property type="component" value="Unassembled WGS sequence"/>
</dbReference>
<sequence length="56" mass="6471">MSRQIANTKVSKTSSSLGTNMRHVPVEHKRRFMIKKIVLNNFKSYIGQVEIGPFHK</sequence>
<proteinExistence type="predicted"/>
<gene>
    <name evidence="2" type="ORF">FWILDA_LOCUS18981</name>
</gene>
<dbReference type="EMBL" id="CAMKVN010020746">
    <property type="protein sequence ID" value="CAI2199252.1"/>
    <property type="molecule type" value="Genomic_DNA"/>
</dbReference>
<name>A0A9W4X6V9_9GLOM</name>
<feature type="region of interest" description="Disordered" evidence="1">
    <location>
        <begin position="1"/>
        <end position="22"/>
    </location>
</feature>
<reference evidence="2" key="1">
    <citation type="submission" date="2022-08" db="EMBL/GenBank/DDBJ databases">
        <authorList>
            <person name="Kallberg Y."/>
            <person name="Tangrot J."/>
            <person name="Rosling A."/>
        </authorList>
    </citation>
    <scope>NUCLEOTIDE SEQUENCE</scope>
    <source>
        <strain evidence="2">Wild A</strain>
    </source>
</reference>
<feature type="non-terminal residue" evidence="2">
    <location>
        <position position="56"/>
    </location>
</feature>
<accession>A0A9W4X6V9</accession>
<comment type="caution">
    <text evidence="2">The sequence shown here is derived from an EMBL/GenBank/DDBJ whole genome shotgun (WGS) entry which is preliminary data.</text>
</comment>
<organism evidence="2 3">
    <name type="scientific">Funneliformis geosporum</name>
    <dbReference type="NCBI Taxonomy" id="1117311"/>
    <lineage>
        <taxon>Eukaryota</taxon>
        <taxon>Fungi</taxon>
        <taxon>Fungi incertae sedis</taxon>
        <taxon>Mucoromycota</taxon>
        <taxon>Glomeromycotina</taxon>
        <taxon>Glomeromycetes</taxon>
        <taxon>Glomerales</taxon>
        <taxon>Glomeraceae</taxon>
        <taxon>Funneliformis</taxon>
    </lineage>
</organism>
<dbReference type="OrthoDB" id="2290400at2759"/>
<feature type="compositionally biased region" description="Polar residues" evidence="1">
    <location>
        <begin position="1"/>
        <end position="19"/>
    </location>
</feature>
<evidence type="ECO:0000313" key="3">
    <source>
        <dbReference type="Proteomes" id="UP001153678"/>
    </source>
</evidence>
<keyword evidence="3" id="KW-1185">Reference proteome</keyword>
<evidence type="ECO:0000313" key="2">
    <source>
        <dbReference type="EMBL" id="CAI2199252.1"/>
    </source>
</evidence>
<protein>
    <submittedName>
        <fullName evidence="2">11262_t:CDS:1</fullName>
    </submittedName>
</protein>
<evidence type="ECO:0000256" key="1">
    <source>
        <dbReference type="SAM" id="MobiDB-lite"/>
    </source>
</evidence>